<dbReference type="InterPro" id="IPR050345">
    <property type="entry name" value="Aliph_Amidase/BUP"/>
</dbReference>
<dbReference type="CDD" id="cd07197">
    <property type="entry name" value="nitrilase"/>
    <property type="match status" value="1"/>
</dbReference>
<keyword evidence="1 3" id="KW-0378">Hydrolase</keyword>
<proteinExistence type="predicted"/>
<dbReference type="PANTHER" id="PTHR43674">
    <property type="entry name" value="NITRILASE C965.09-RELATED"/>
    <property type="match status" value="1"/>
</dbReference>
<accession>A0A7H9CHM6</accession>
<evidence type="ECO:0000256" key="1">
    <source>
        <dbReference type="ARBA" id="ARBA00022801"/>
    </source>
</evidence>
<gene>
    <name evidence="3" type="ORF">CINF_1137</name>
</gene>
<dbReference type="InterPro" id="IPR036526">
    <property type="entry name" value="C-N_Hydrolase_sf"/>
</dbReference>
<feature type="domain" description="CN hydrolase" evidence="2">
    <location>
        <begin position="22"/>
        <end position="256"/>
    </location>
</feature>
<dbReference type="EMBL" id="CP049075">
    <property type="protein sequence ID" value="QLI05627.1"/>
    <property type="molecule type" value="Genomic_DNA"/>
</dbReference>
<dbReference type="Pfam" id="PF00795">
    <property type="entry name" value="CN_hydrolase"/>
    <property type="match status" value="1"/>
</dbReference>
<dbReference type="RefSeq" id="WP_179974825.1">
    <property type="nucleotide sequence ID" value="NZ_CP049075.1"/>
</dbReference>
<name>A0A7H9CHM6_9BACT</name>
<organism evidence="3 4">
    <name type="scientific">Candidatus Campylobacter infans</name>
    <dbReference type="NCBI Taxonomy" id="2561898"/>
    <lineage>
        <taxon>Bacteria</taxon>
        <taxon>Pseudomonadati</taxon>
        <taxon>Campylobacterota</taxon>
        <taxon>Epsilonproteobacteria</taxon>
        <taxon>Campylobacterales</taxon>
        <taxon>Campylobacteraceae</taxon>
        <taxon>Campylobacter</taxon>
    </lineage>
</organism>
<evidence type="ECO:0000259" key="2">
    <source>
        <dbReference type="Pfam" id="PF00795"/>
    </source>
</evidence>
<dbReference type="Proteomes" id="UP000509414">
    <property type="component" value="Chromosome"/>
</dbReference>
<sequence length="274" mass="31251">MLDLTLCALQLGTLPLSDSRIDYYLKLAKDNGAKIVLLGEYVLNTFFTELIKMPGSMIKEQSEQKRTALQAMAAKYELIIIAPIILVRGKDYIKAIARFSPNSVKYKLANALMPYSHWNENNFFKTAKNIDISSFSVDGFKFANIFGFEAHFDVFWREIAAKRVDCVLIPSACTLDSSLRWANMLSSQAFRYNAYILRANRLGKAKFKEGQKEVISEFYGDSMLINPNGQISQKLDEKEGMLICKISKSEIAQARRIWCFSQIARNLESYKENI</sequence>
<reference evidence="3 4" key="1">
    <citation type="submission" date="2020-02" db="EMBL/GenBank/DDBJ databases">
        <title>Complete genome sequence of the novel Campylobacter species Candidatus Campylobacter infans.</title>
        <authorList>
            <person name="Duim B."/>
            <person name="Zomer A."/>
            <person name="van der Graaf L."/>
            <person name="Wagenaar J."/>
        </authorList>
    </citation>
    <scope>NUCLEOTIDE SEQUENCE [LARGE SCALE GENOMIC DNA]</scope>
    <source>
        <strain evidence="3 4">19S00001</strain>
    </source>
</reference>
<dbReference type="InterPro" id="IPR003010">
    <property type="entry name" value="C-N_Hydrolase"/>
</dbReference>
<dbReference type="AlphaFoldDB" id="A0A7H9CHM6"/>
<dbReference type="GO" id="GO:0050126">
    <property type="term" value="F:N-carbamoylputrescine amidase activity"/>
    <property type="evidence" value="ECO:0007669"/>
    <property type="project" value="TreeGrafter"/>
</dbReference>
<keyword evidence="4" id="KW-1185">Reference proteome</keyword>
<protein>
    <submittedName>
        <fullName evidence="3">Carbon-nitrogen hydrolase family protein</fullName>
    </submittedName>
</protein>
<dbReference type="GO" id="GO:0033388">
    <property type="term" value="P:putrescine biosynthetic process from arginine"/>
    <property type="evidence" value="ECO:0007669"/>
    <property type="project" value="TreeGrafter"/>
</dbReference>
<evidence type="ECO:0000313" key="3">
    <source>
        <dbReference type="EMBL" id="QLI05627.1"/>
    </source>
</evidence>
<dbReference type="PANTHER" id="PTHR43674:SF2">
    <property type="entry name" value="BETA-UREIDOPROPIONASE"/>
    <property type="match status" value="1"/>
</dbReference>
<dbReference type="SUPFAM" id="SSF56317">
    <property type="entry name" value="Carbon-nitrogen hydrolase"/>
    <property type="match status" value="1"/>
</dbReference>
<dbReference type="KEGG" id="cinf:CINF_1137"/>
<dbReference type="Gene3D" id="3.60.110.10">
    <property type="entry name" value="Carbon-nitrogen hydrolase"/>
    <property type="match status" value="1"/>
</dbReference>
<evidence type="ECO:0000313" key="4">
    <source>
        <dbReference type="Proteomes" id="UP000509414"/>
    </source>
</evidence>